<evidence type="ECO:0000256" key="3">
    <source>
        <dbReference type="ARBA" id="ARBA00022676"/>
    </source>
</evidence>
<protein>
    <recommendedName>
        <fullName evidence="11">Biosynthetic peptidoglycan transglycosylase</fullName>
        <ecNumber evidence="11">2.4.99.28</ecNumber>
    </recommendedName>
    <alternativeName>
        <fullName evidence="11">Glycan polymerase</fullName>
    </alternativeName>
    <alternativeName>
        <fullName evidence="11">Peptidoglycan glycosyltransferase MtgA</fullName>
        <shortName evidence="11">PGT</shortName>
    </alternativeName>
</protein>
<feature type="compositionally biased region" description="Low complexity" evidence="12">
    <location>
        <begin position="260"/>
        <end position="282"/>
    </location>
</feature>
<dbReference type="Pfam" id="PF00912">
    <property type="entry name" value="Transgly"/>
    <property type="match status" value="1"/>
</dbReference>
<comment type="catalytic activity">
    <reaction evidence="11">
        <text>[GlcNAc-(1-&gt;4)-Mur2Ac(oyl-L-Ala-gamma-D-Glu-L-Lys-D-Ala-D-Ala)](n)-di-trans,octa-cis-undecaprenyl diphosphate + beta-D-GlcNAc-(1-&gt;4)-Mur2Ac(oyl-L-Ala-gamma-D-Glu-L-Lys-D-Ala-D-Ala)-di-trans,octa-cis-undecaprenyl diphosphate = [GlcNAc-(1-&gt;4)-Mur2Ac(oyl-L-Ala-gamma-D-Glu-L-Lys-D-Ala-D-Ala)](n+1)-di-trans,octa-cis-undecaprenyl diphosphate + di-trans,octa-cis-undecaprenyl diphosphate + H(+)</text>
        <dbReference type="Rhea" id="RHEA:23708"/>
        <dbReference type="Rhea" id="RHEA-COMP:9602"/>
        <dbReference type="Rhea" id="RHEA-COMP:9603"/>
        <dbReference type="ChEBI" id="CHEBI:15378"/>
        <dbReference type="ChEBI" id="CHEBI:58405"/>
        <dbReference type="ChEBI" id="CHEBI:60033"/>
        <dbReference type="ChEBI" id="CHEBI:78435"/>
        <dbReference type="EC" id="2.4.99.28"/>
    </reaction>
</comment>
<dbReference type="UniPathway" id="UPA00219"/>
<evidence type="ECO:0000313" key="14">
    <source>
        <dbReference type="EMBL" id="TMQ48046.1"/>
    </source>
</evidence>
<dbReference type="GO" id="GO:0005886">
    <property type="term" value="C:plasma membrane"/>
    <property type="evidence" value="ECO:0007669"/>
    <property type="project" value="UniProtKB-SubCell"/>
</dbReference>
<keyword evidence="2" id="KW-0997">Cell inner membrane</keyword>
<dbReference type="GO" id="GO:0071555">
    <property type="term" value="P:cell wall organization"/>
    <property type="evidence" value="ECO:0007669"/>
    <property type="project" value="UniProtKB-KW"/>
</dbReference>
<dbReference type="GO" id="GO:0016763">
    <property type="term" value="F:pentosyltransferase activity"/>
    <property type="evidence" value="ECO:0007669"/>
    <property type="project" value="InterPro"/>
</dbReference>
<keyword evidence="6 11" id="KW-0133">Cell shape</keyword>
<gene>
    <name evidence="11 14" type="primary">mtgA</name>
    <name evidence="14" type="ORF">E6K72_13400</name>
</gene>
<dbReference type="NCBIfam" id="TIGR02070">
    <property type="entry name" value="mono_pep_trsgly"/>
    <property type="match status" value="1"/>
</dbReference>
<comment type="function">
    <text evidence="11">Peptidoglycan polymerase that catalyzes glycan chain elongation from lipid-linked precursors.</text>
</comment>
<dbReference type="InterPro" id="IPR001264">
    <property type="entry name" value="Glyco_trans_51"/>
</dbReference>
<evidence type="ECO:0000256" key="4">
    <source>
        <dbReference type="ARBA" id="ARBA00022679"/>
    </source>
</evidence>
<dbReference type="InterPro" id="IPR036950">
    <property type="entry name" value="PBP_transglycosylase"/>
</dbReference>
<dbReference type="PANTHER" id="PTHR32282">
    <property type="entry name" value="BINDING PROTEIN TRANSPEPTIDASE, PUTATIVE-RELATED"/>
    <property type="match status" value="1"/>
</dbReference>
<dbReference type="AlphaFoldDB" id="A0A538S9N7"/>
<keyword evidence="4 11" id="KW-0808">Transferase</keyword>
<feature type="domain" description="Glycosyl transferase family 51" evidence="13">
    <location>
        <begin position="80"/>
        <end position="243"/>
    </location>
</feature>
<accession>A0A538S9N7</accession>
<keyword evidence="1 11" id="KW-1003">Cell membrane</keyword>
<keyword evidence="7 11" id="KW-0573">Peptidoglycan synthesis</keyword>
<dbReference type="GO" id="GO:0009274">
    <property type="term" value="C:peptidoglycan-based cell wall"/>
    <property type="evidence" value="ECO:0007669"/>
    <property type="project" value="InterPro"/>
</dbReference>
<keyword evidence="10 11" id="KW-0961">Cell wall biogenesis/degradation</keyword>
<dbReference type="GO" id="GO:0008360">
    <property type="term" value="P:regulation of cell shape"/>
    <property type="evidence" value="ECO:0007669"/>
    <property type="project" value="UniProtKB-KW"/>
</dbReference>
<evidence type="ECO:0000256" key="9">
    <source>
        <dbReference type="ARBA" id="ARBA00023136"/>
    </source>
</evidence>
<evidence type="ECO:0000256" key="10">
    <source>
        <dbReference type="ARBA" id="ARBA00023316"/>
    </source>
</evidence>
<evidence type="ECO:0000313" key="15">
    <source>
        <dbReference type="Proteomes" id="UP000317716"/>
    </source>
</evidence>
<dbReference type="PROSITE" id="PS51318">
    <property type="entry name" value="TAT"/>
    <property type="match status" value="1"/>
</dbReference>
<evidence type="ECO:0000259" key="13">
    <source>
        <dbReference type="Pfam" id="PF00912"/>
    </source>
</evidence>
<evidence type="ECO:0000256" key="1">
    <source>
        <dbReference type="ARBA" id="ARBA00022475"/>
    </source>
</evidence>
<comment type="caution">
    <text evidence="14">The sequence shown here is derived from an EMBL/GenBank/DDBJ whole genome shotgun (WGS) entry which is preliminary data.</text>
</comment>
<evidence type="ECO:0000256" key="8">
    <source>
        <dbReference type="ARBA" id="ARBA00022989"/>
    </source>
</evidence>
<proteinExistence type="inferred from homology"/>
<evidence type="ECO:0000256" key="7">
    <source>
        <dbReference type="ARBA" id="ARBA00022984"/>
    </source>
</evidence>
<dbReference type="Gene3D" id="1.10.3810.10">
    <property type="entry name" value="Biosynthetic peptidoglycan transglycosylase-like"/>
    <property type="match status" value="1"/>
</dbReference>
<sequence length="310" mass="33445">MSGRQIPPGRAARRRGPLSRAAVALLAVAAGLALLAAAAAWDAARIPLGRLETRAPFPTALMRAREAEARRLGAPSGIDFRFVPYDRISALLRRAVLVAEDDAFFQHGGLDWNEIGASARRDLERRSFVRGGSTITQQLARNLYLGEERTLTRKLKEIVLALRIERAVSKRRILELYLNLIEWGDGVYGAEAAAQHYFGTTADALSARQALLLASVIINPRRFSPLEPPPRIERRVRTIAGRMLRRGQLSEAEYRLAVGEPAPALEAGGGPAEPESAGAETPLGTEEADTDTAGVAAPGDSVRQAPAPPE</sequence>
<dbReference type="InterPro" id="IPR011812">
    <property type="entry name" value="Pep_trsgly"/>
</dbReference>
<dbReference type="EC" id="2.4.99.28" evidence="11"/>
<evidence type="ECO:0000256" key="12">
    <source>
        <dbReference type="SAM" id="MobiDB-lite"/>
    </source>
</evidence>
<keyword evidence="3 11" id="KW-0328">Glycosyltransferase</keyword>
<comment type="subcellular location">
    <subcellularLocation>
        <location evidence="11">Cell membrane</location>
        <topology evidence="11">Single-pass membrane protein</topology>
    </subcellularLocation>
</comment>
<evidence type="ECO:0000256" key="11">
    <source>
        <dbReference type="HAMAP-Rule" id="MF_00766"/>
    </source>
</evidence>
<keyword evidence="5 11" id="KW-0812">Transmembrane</keyword>
<dbReference type="InterPro" id="IPR023346">
    <property type="entry name" value="Lysozyme-like_dom_sf"/>
</dbReference>
<comment type="pathway">
    <text evidence="11">Cell wall biogenesis; peptidoglycan biosynthesis.</text>
</comment>
<dbReference type="GO" id="GO:0009252">
    <property type="term" value="P:peptidoglycan biosynthetic process"/>
    <property type="evidence" value="ECO:0007669"/>
    <property type="project" value="UniProtKB-UniRule"/>
</dbReference>
<feature type="region of interest" description="Disordered" evidence="12">
    <location>
        <begin position="260"/>
        <end position="310"/>
    </location>
</feature>
<keyword evidence="8 11" id="KW-1133">Transmembrane helix</keyword>
<keyword evidence="9 11" id="KW-0472">Membrane</keyword>
<dbReference type="PANTHER" id="PTHR32282:SF31">
    <property type="entry name" value="PEPTIDOGLYCAN GLYCOSYLTRANSFERASE"/>
    <property type="match status" value="1"/>
</dbReference>
<comment type="similarity">
    <text evidence="11">Belongs to the glycosyltransferase 51 family.</text>
</comment>
<dbReference type="GO" id="GO:0030288">
    <property type="term" value="C:outer membrane-bounded periplasmic space"/>
    <property type="evidence" value="ECO:0007669"/>
    <property type="project" value="TreeGrafter"/>
</dbReference>
<evidence type="ECO:0000256" key="2">
    <source>
        <dbReference type="ARBA" id="ARBA00022519"/>
    </source>
</evidence>
<dbReference type="HAMAP" id="MF_00766">
    <property type="entry name" value="PGT_MtgA"/>
    <property type="match status" value="1"/>
</dbReference>
<dbReference type="Proteomes" id="UP000317716">
    <property type="component" value="Unassembled WGS sequence"/>
</dbReference>
<evidence type="ECO:0000256" key="5">
    <source>
        <dbReference type="ARBA" id="ARBA00022692"/>
    </source>
</evidence>
<dbReference type="GO" id="GO:0008955">
    <property type="term" value="F:peptidoglycan glycosyltransferase activity"/>
    <property type="evidence" value="ECO:0007669"/>
    <property type="project" value="UniProtKB-UniRule"/>
</dbReference>
<dbReference type="InterPro" id="IPR006311">
    <property type="entry name" value="TAT_signal"/>
</dbReference>
<name>A0A538S9N7_UNCEI</name>
<evidence type="ECO:0000256" key="6">
    <source>
        <dbReference type="ARBA" id="ARBA00022960"/>
    </source>
</evidence>
<organism evidence="14 15">
    <name type="scientific">Eiseniibacteriota bacterium</name>
    <dbReference type="NCBI Taxonomy" id="2212470"/>
    <lineage>
        <taxon>Bacteria</taxon>
        <taxon>Candidatus Eiseniibacteriota</taxon>
    </lineage>
</organism>
<reference evidence="14 15" key="1">
    <citation type="journal article" date="2019" name="Nat. Microbiol.">
        <title>Mediterranean grassland soil C-N compound turnover is dependent on rainfall and depth, and is mediated by genomically divergent microorganisms.</title>
        <authorList>
            <person name="Diamond S."/>
            <person name="Andeer P.F."/>
            <person name="Li Z."/>
            <person name="Crits-Christoph A."/>
            <person name="Burstein D."/>
            <person name="Anantharaman K."/>
            <person name="Lane K.R."/>
            <person name="Thomas B.C."/>
            <person name="Pan C."/>
            <person name="Northen T.R."/>
            <person name="Banfield J.F."/>
        </authorList>
    </citation>
    <scope>NUCLEOTIDE SEQUENCE [LARGE SCALE GENOMIC DNA]</scope>
    <source>
        <strain evidence="14">WS_2</strain>
    </source>
</reference>
<dbReference type="InterPro" id="IPR050396">
    <property type="entry name" value="Glycosyltr_51/Transpeptidase"/>
</dbReference>
<dbReference type="SUPFAM" id="SSF53955">
    <property type="entry name" value="Lysozyme-like"/>
    <property type="match status" value="1"/>
</dbReference>
<dbReference type="EMBL" id="VBOS01000498">
    <property type="protein sequence ID" value="TMQ48046.1"/>
    <property type="molecule type" value="Genomic_DNA"/>
</dbReference>